<evidence type="ECO:0000313" key="1">
    <source>
        <dbReference type="EMBL" id="KAK5632400.1"/>
    </source>
</evidence>
<keyword evidence="2" id="KW-1185">Reference proteome</keyword>
<name>A0AAN7UH82_9PEZI</name>
<dbReference type="EMBL" id="JAWHQM010000024">
    <property type="protein sequence ID" value="KAK5632400.1"/>
    <property type="molecule type" value="Genomic_DNA"/>
</dbReference>
<protein>
    <submittedName>
        <fullName evidence="1">Uncharacterized protein</fullName>
    </submittedName>
</protein>
<comment type="caution">
    <text evidence="1">The sequence shown here is derived from an EMBL/GenBank/DDBJ whole genome shotgun (WGS) entry which is preliminary data.</text>
</comment>
<proteinExistence type="predicted"/>
<gene>
    <name evidence="1" type="ORF">RRF57_008114</name>
</gene>
<dbReference type="AlphaFoldDB" id="A0AAN7UH82"/>
<organism evidence="1 2">
    <name type="scientific">Xylaria bambusicola</name>
    <dbReference type="NCBI Taxonomy" id="326684"/>
    <lineage>
        <taxon>Eukaryota</taxon>
        <taxon>Fungi</taxon>
        <taxon>Dikarya</taxon>
        <taxon>Ascomycota</taxon>
        <taxon>Pezizomycotina</taxon>
        <taxon>Sordariomycetes</taxon>
        <taxon>Xylariomycetidae</taxon>
        <taxon>Xylariales</taxon>
        <taxon>Xylariaceae</taxon>
        <taxon>Xylaria</taxon>
    </lineage>
</organism>
<evidence type="ECO:0000313" key="2">
    <source>
        <dbReference type="Proteomes" id="UP001305414"/>
    </source>
</evidence>
<sequence>MAPARVWNNSVEHTRRNVSLSPDATASDICTCSALAVGMLEPLFERKRGSPMSLCGSETKYMPASEAQARKRFWARRYTICANFQGEAGQRHIGGGTMVTVVMENAGS</sequence>
<dbReference type="Proteomes" id="UP001305414">
    <property type="component" value="Unassembled WGS sequence"/>
</dbReference>
<accession>A0AAN7UH82</accession>
<reference evidence="1 2" key="1">
    <citation type="submission" date="2023-10" db="EMBL/GenBank/DDBJ databases">
        <title>Draft genome sequence of Xylaria bambusicola isolate GMP-LS, the root and basal stem rot pathogen of sugarcane in Indonesia.</title>
        <authorList>
            <person name="Selvaraj P."/>
            <person name="Muralishankar V."/>
            <person name="Muruganantham S."/>
            <person name="Sp S."/>
            <person name="Haryani S."/>
            <person name="Lau K.J.X."/>
            <person name="Naqvi N.I."/>
        </authorList>
    </citation>
    <scope>NUCLEOTIDE SEQUENCE [LARGE SCALE GENOMIC DNA]</scope>
    <source>
        <strain evidence="1">GMP-LS</strain>
    </source>
</reference>